<evidence type="ECO:0000313" key="2">
    <source>
        <dbReference type="Proteomes" id="UP000694558"/>
    </source>
</evidence>
<dbReference type="AlphaFoldDB" id="A0A8D3EDN0"/>
<protein>
    <submittedName>
        <fullName evidence="1">Uncharacterized protein</fullName>
    </submittedName>
</protein>
<accession>A0A8D3EDN0</accession>
<evidence type="ECO:0000313" key="1">
    <source>
        <dbReference type="Ensembl" id="ENSSMAP00000069889.1"/>
    </source>
</evidence>
<dbReference type="Ensembl" id="ENSSMAT00000059015.1">
    <property type="protein sequence ID" value="ENSSMAP00000069889.1"/>
    <property type="gene ID" value="ENSSMAG00000032501.1"/>
</dbReference>
<sequence>QLLIHKSMDPTCIVSTVQAGGGAMTYGIFFLAHVGPLIPINNCLKATACQGMLLPNIISSTRQLY</sequence>
<reference evidence="1" key="2">
    <citation type="submission" date="2025-08" db="UniProtKB">
        <authorList>
            <consortium name="Ensembl"/>
        </authorList>
    </citation>
    <scope>IDENTIFICATION</scope>
</reference>
<dbReference type="Proteomes" id="UP000694558">
    <property type="component" value="Chromosome 2"/>
</dbReference>
<organism evidence="1 2">
    <name type="scientific">Scophthalmus maximus</name>
    <name type="common">Turbot</name>
    <name type="synonym">Psetta maxima</name>
    <dbReference type="NCBI Taxonomy" id="52904"/>
    <lineage>
        <taxon>Eukaryota</taxon>
        <taxon>Metazoa</taxon>
        <taxon>Chordata</taxon>
        <taxon>Craniata</taxon>
        <taxon>Vertebrata</taxon>
        <taxon>Euteleostomi</taxon>
        <taxon>Actinopterygii</taxon>
        <taxon>Neopterygii</taxon>
        <taxon>Teleostei</taxon>
        <taxon>Neoteleostei</taxon>
        <taxon>Acanthomorphata</taxon>
        <taxon>Carangaria</taxon>
        <taxon>Pleuronectiformes</taxon>
        <taxon>Pleuronectoidei</taxon>
        <taxon>Scophthalmidae</taxon>
        <taxon>Scophthalmus</taxon>
    </lineage>
</organism>
<name>A0A8D3EDN0_SCOMX</name>
<proteinExistence type="predicted"/>
<reference evidence="1" key="1">
    <citation type="submission" date="2023-05" db="EMBL/GenBank/DDBJ databases">
        <title>High-quality long-read genome of Scophthalmus maximus.</title>
        <authorList>
            <person name="Lien S."/>
            <person name="Martinez P."/>
        </authorList>
    </citation>
    <scope>NUCLEOTIDE SEQUENCE [LARGE SCALE GENOMIC DNA]</scope>
</reference>